<feature type="signal peptide" evidence="1">
    <location>
        <begin position="1"/>
        <end position="21"/>
    </location>
</feature>
<proteinExistence type="predicted"/>
<dbReference type="RefSeq" id="WP_169404098.1">
    <property type="nucleotide sequence ID" value="NZ_JAADJU010000008.1"/>
</dbReference>
<dbReference type="InterPro" id="IPR017853">
    <property type="entry name" value="GH"/>
</dbReference>
<evidence type="ECO:0000256" key="1">
    <source>
        <dbReference type="SAM" id="SignalP"/>
    </source>
</evidence>
<keyword evidence="4" id="KW-1185">Reference proteome</keyword>
<feature type="domain" description="DUF4434" evidence="2">
    <location>
        <begin position="26"/>
        <end position="232"/>
    </location>
</feature>
<protein>
    <submittedName>
        <fullName evidence="3">DUF4434 domain-containing protein</fullName>
    </submittedName>
</protein>
<feature type="chain" id="PRO_5032748667" evidence="1">
    <location>
        <begin position="22"/>
        <end position="299"/>
    </location>
</feature>
<comment type="caution">
    <text evidence="3">The sequence shown here is derived from an EMBL/GenBank/DDBJ whole genome shotgun (WGS) entry which is preliminary data.</text>
</comment>
<keyword evidence="1" id="KW-0732">Signal</keyword>
<dbReference type="AlphaFoldDB" id="A0A848MMX6"/>
<evidence type="ECO:0000313" key="3">
    <source>
        <dbReference type="EMBL" id="NMP28400.1"/>
    </source>
</evidence>
<evidence type="ECO:0000259" key="2">
    <source>
        <dbReference type="Pfam" id="PF14488"/>
    </source>
</evidence>
<dbReference type="Gene3D" id="3.20.20.80">
    <property type="entry name" value="Glycosidases"/>
    <property type="match status" value="1"/>
</dbReference>
<dbReference type="Pfam" id="PF14488">
    <property type="entry name" value="DUF4434"/>
    <property type="match status" value="1"/>
</dbReference>
<name>A0A848MMX6_9GAMM</name>
<organism evidence="3 4">
    <name type="scientific">Rouxiella aceris</name>
    <dbReference type="NCBI Taxonomy" id="2703884"/>
    <lineage>
        <taxon>Bacteria</taxon>
        <taxon>Pseudomonadati</taxon>
        <taxon>Pseudomonadota</taxon>
        <taxon>Gammaproteobacteria</taxon>
        <taxon>Enterobacterales</taxon>
        <taxon>Yersiniaceae</taxon>
        <taxon>Rouxiella</taxon>
    </lineage>
</organism>
<dbReference type="SUPFAM" id="SSF51445">
    <property type="entry name" value="(Trans)glycosidases"/>
    <property type="match status" value="1"/>
</dbReference>
<accession>A0A848MMX6</accession>
<evidence type="ECO:0000313" key="4">
    <source>
        <dbReference type="Proteomes" id="UP000585363"/>
    </source>
</evidence>
<gene>
    <name evidence="3" type="ORF">GW590_16180</name>
</gene>
<sequence>MAATFRLLTALLLLCPLWAQAFNAVIWQPQLRDQQISASQWQQLMQRLPAQGIDTLVLQWSQYGDAFSQNADRQWLQARAKAARAAGLRLVIGLYADPEFFERQKQPDAAVSGYFNRLRAHDRQLAAQWLKALGGQSISGWYLSAEIDDLRWRTPQSQQTLLQWLRQSRADLKQIADKPLAVSSFFAGNMSPEDYHQLLQTLSGSGVKVWVQDGAGVARLDPAVRQHYLDPLLHCPSPTAAGVIYERFRPRADGKGFQPLAAAEGDKTAILPAAATGCAGDSLVFELRYLPLSRGIMAY</sequence>
<reference evidence="3 4" key="1">
    <citation type="submission" date="2020-01" db="EMBL/GenBank/DDBJ databases">
        <authorList>
            <person name="Lee S.D."/>
        </authorList>
    </citation>
    <scope>NUCLEOTIDE SEQUENCE [LARGE SCALE GENOMIC DNA]</scope>
    <source>
        <strain evidence="3 4">SAP-1</strain>
    </source>
</reference>
<dbReference type="EMBL" id="JAADJU010000008">
    <property type="protein sequence ID" value="NMP28400.1"/>
    <property type="molecule type" value="Genomic_DNA"/>
</dbReference>
<dbReference type="InterPro" id="IPR027849">
    <property type="entry name" value="DUF4434"/>
</dbReference>
<dbReference type="Proteomes" id="UP000585363">
    <property type="component" value="Unassembled WGS sequence"/>
</dbReference>
<reference evidence="3 4" key="2">
    <citation type="submission" date="2020-06" db="EMBL/GenBank/DDBJ databases">
        <title>Polyphasic characterization of a Rahnella strain isolated from tree sap.</title>
        <authorList>
            <person name="Kim I.S."/>
        </authorList>
    </citation>
    <scope>NUCLEOTIDE SEQUENCE [LARGE SCALE GENOMIC DNA]</scope>
    <source>
        <strain evidence="3 4">SAP-1</strain>
    </source>
</reference>